<dbReference type="Pfam" id="PF00933">
    <property type="entry name" value="Glyco_hydro_3"/>
    <property type="match status" value="1"/>
</dbReference>
<feature type="domain" description="Fibronectin type III-like" evidence="11">
    <location>
        <begin position="672"/>
        <end position="741"/>
    </location>
</feature>
<dbReference type="InterPro" id="IPR002772">
    <property type="entry name" value="Glyco_hydro_3_C"/>
</dbReference>
<dbReference type="GO" id="GO:0042597">
    <property type="term" value="C:periplasmic space"/>
    <property type="evidence" value="ECO:0007669"/>
    <property type="project" value="UniProtKB-SubCell"/>
</dbReference>
<comment type="caution">
    <text evidence="12">The sequence shown here is derived from an EMBL/GenBank/DDBJ whole genome shotgun (WGS) entry which is preliminary data.</text>
</comment>
<dbReference type="Pfam" id="PF14310">
    <property type="entry name" value="Fn3-like"/>
    <property type="match status" value="1"/>
</dbReference>
<evidence type="ECO:0000256" key="4">
    <source>
        <dbReference type="ARBA" id="ARBA00012744"/>
    </source>
</evidence>
<dbReference type="SMART" id="SM01217">
    <property type="entry name" value="Fn3_like"/>
    <property type="match status" value="1"/>
</dbReference>
<dbReference type="InterPro" id="IPR017853">
    <property type="entry name" value="GH"/>
</dbReference>
<gene>
    <name evidence="12" type="primary">bglX</name>
    <name evidence="12" type="ORF">I5M19_04925</name>
</gene>
<dbReference type="FunFam" id="3.20.20.300:FF:000005">
    <property type="entry name" value="Periplasmic beta-glucosidase"/>
    <property type="match status" value="1"/>
</dbReference>
<evidence type="ECO:0000256" key="10">
    <source>
        <dbReference type="RuleBase" id="RU361161"/>
    </source>
</evidence>
<comment type="subcellular location">
    <subcellularLocation>
        <location evidence="2">Periplasm</location>
    </subcellularLocation>
</comment>
<dbReference type="AlphaFoldDB" id="A0A934UM87"/>
<dbReference type="InterPro" id="IPR036962">
    <property type="entry name" value="Glyco_hydro_3_N_sf"/>
</dbReference>
<keyword evidence="5" id="KW-0732">Signal</keyword>
<sequence length="753" mass="82224">MALPLSKAFAQKVTPADAKMDAFVSGLMKKMTVDEKIGQLNLVTVGRATTGAVVNSNVEAGIKNGNIGGVFGVWGTEYVQKIQDLAVKNSRLHIPLIFGLDVIHGHRTIFPIPLGMSATWDMGLIQESAQIAAKEATAEGLNWVFSPMVDIARDPRWGRISEGSGEDPWYGGQVAAAMVKGYQGSSMTNADAVMACVKHFALYGGAEAGREYNTVDMSRIKMYQDYLPPYKAAVDAGAGSFMSSFNTVDGIPATGNKWLLTDLLRKQWGFKGFVVSDYTAVNEMSNHGLGDLQTVSALALKAGLDMDMVGEGFLKTLKKSLKEGKVTQAEIDIACRRVLEAKYKLGLFNNPYKSIDPEREKTDVMTPANLQASRKIAEHSFVLLKNANQVLPLKKSGTKIAVVGPLADDKRDMLGTWVVAGEWEKSVSVLEGIHHIVGNNGTVTYAKGSNITEDTMFMNRLNYFGQQMVSIDKRSSDDMLNEAVKNAKDADVVVAVVGESQSMSGESSSRSDISIPESQERMLKALAKTGKPLVIVLFNGRPLTLTWEDEHADAILDVWAPGTEAGNAVAEVLFGNYNPAGKLTATFPRSVGQIPIYYNHKNTGRPYSGGPTKFKSNYLDISNDPLYPFGYGLSYTTFSYSDVKLNKTNLKGNETLTATVTVTNTGKYEGEEVVQLYVSDPVASISRSVQELKNFKKINLKPGEKQDVTFNITPADLKFYNSRLQYDWEPGEFIIRVGTSSVDTHMAKVNWSK</sequence>
<proteinExistence type="inferred from homology"/>
<keyword evidence="13" id="KW-1185">Reference proteome</keyword>
<dbReference type="InterPro" id="IPR001764">
    <property type="entry name" value="Glyco_hydro_3_N"/>
</dbReference>
<dbReference type="Gene3D" id="3.20.20.300">
    <property type="entry name" value="Glycoside hydrolase, family 3, N-terminal domain"/>
    <property type="match status" value="1"/>
</dbReference>
<dbReference type="NCBIfam" id="NF011678">
    <property type="entry name" value="PRK15098.1"/>
    <property type="match status" value="1"/>
</dbReference>
<dbReference type="FunFam" id="3.40.50.1700:FF:000004">
    <property type="entry name" value="Periplasmic beta-glucosidase"/>
    <property type="match status" value="1"/>
</dbReference>
<dbReference type="PANTHER" id="PTHR30620:SF16">
    <property type="entry name" value="LYSOSOMAL BETA GLUCOSIDASE"/>
    <property type="match status" value="1"/>
</dbReference>
<evidence type="ECO:0000256" key="2">
    <source>
        <dbReference type="ARBA" id="ARBA00004418"/>
    </source>
</evidence>
<organism evidence="12 13">
    <name type="scientific">Mucilaginibacter segetis</name>
    <dbReference type="NCBI Taxonomy" id="2793071"/>
    <lineage>
        <taxon>Bacteria</taxon>
        <taxon>Pseudomonadati</taxon>
        <taxon>Bacteroidota</taxon>
        <taxon>Sphingobacteriia</taxon>
        <taxon>Sphingobacteriales</taxon>
        <taxon>Sphingobacteriaceae</taxon>
        <taxon>Mucilaginibacter</taxon>
    </lineage>
</organism>
<dbReference type="SUPFAM" id="SSF52279">
    <property type="entry name" value="Beta-D-glucan exohydrolase, C-terminal domain"/>
    <property type="match status" value="1"/>
</dbReference>
<evidence type="ECO:0000256" key="6">
    <source>
        <dbReference type="ARBA" id="ARBA00022764"/>
    </source>
</evidence>
<dbReference type="EMBL" id="JAEHFW010000001">
    <property type="protein sequence ID" value="MBK0378636.1"/>
    <property type="molecule type" value="Genomic_DNA"/>
</dbReference>
<name>A0A934UM87_9SPHI</name>
<dbReference type="Pfam" id="PF01915">
    <property type="entry name" value="Glyco_hydro_3_C"/>
    <property type="match status" value="1"/>
</dbReference>
<evidence type="ECO:0000256" key="9">
    <source>
        <dbReference type="ARBA" id="ARBA00067498"/>
    </source>
</evidence>
<evidence type="ECO:0000256" key="5">
    <source>
        <dbReference type="ARBA" id="ARBA00022729"/>
    </source>
</evidence>
<accession>A0A934UM87</accession>
<evidence type="ECO:0000256" key="1">
    <source>
        <dbReference type="ARBA" id="ARBA00000448"/>
    </source>
</evidence>
<dbReference type="EC" id="3.2.1.21" evidence="4"/>
<evidence type="ECO:0000313" key="13">
    <source>
        <dbReference type="Proteomes" id="UP000613193"/>
    </source>
</evidence>
<dbReference type="Proteomes" id="UP000613193">
    <property type="component" value="Unassembled WGS sequence"/>
</dbReference>
<dbReference type="InterPro" id="IPR013783">
    <property type="entry name" value="Ig-like_fold"/>
</dbReference>
<keyword evidence="7 10" id="KW-0378">Hydrolase</keyword>
<evidence type="ECO:0000256" key="8">
    <source>
        <dbReference type="ARBA" id="ARBA00023295"/>
    </source>
</evidence>
<dbReference type="InterPro" id="IPR019800">
    <property type="entry name" value="Glyco_hydro_3_AS"/>
</dbReference>
<evidence type="ECO:0000256" key="3">
    <source>
        <dbReference type="ARBA" id="ARBA00005336"/>
    </source>
</evidence>
<keyword evidence="8 10" id="KW-0326">Glycosidase</keyword>
<evidence type="ECO:0000313" key="12">
    <source>
        <dbReference type="EMBL" id="MBK0378636.1"/>
    </source>
</evidence>
<dbReference type="Gene3D" id="2.60.40.10">
    <property type="entry name" value="Immunoglobulins"/>
    <property type="match status" value="1"/>
</dbReference>
<evidence type="ECO:0000259" key="11">
    <source>
        <dbReference type="SMART" id="SM01217"/>
    </source>
</evidence>
<dbReference type="Gene3D" id="3.40.50.1700">
    <property type="entry name" value="Glycoside hydrolase family 3 C-terminal domain"/>
    <property type="match status" value="1"/>
</dbReference>
<protein>
    <recommendedName>
        <fullName evidence="9">Periplasmic beta-glucosidase</fullName>
        <ecNumber evidence="4">3.2.1.21</ecNumber>
    </recommendedName>
</protein>
<dbReference type="PROSITE" id="PS00775">
    <property type="entry name" value="GLYCOSYL_HYDROL_F3"/>
    <property type="match status" value="1"/>
</dbReference>
<dbReference type="PRINTS" id="PR00133">
    <property type="entry name" value="GLHYDRLASE3"/>
</dbReference>
<keyword evidence="6" id="KW-0574">Periplasm</keyword>
<evidence type="ECO:0000256" key="7">
    <source>
        <dbReference type="ARBA" id="ARBA00022801"/>
    </source>
</evidence>
<dbReference type="InterPro" id="IPR036881">
    <property type="entry name" value="Glyco_hydro_3_C_sf"/>
</dbReference>
<comment type="similarity">
    <text evidence="3 10">Belongs to the glycosyl hydrolase 3 family.</text>
</comment>
<reference evidence="12" key="1">
    <citation type="submission" date="2020-12" db="EMBL/GenBank/DDBJ databases">
        <title>Bacterial novel species Mucilaginibacter sp. SD-g isolated from soil.</title>
        <authorList>
            <person name="Jung H.-Y."/>
        </authorList>
    </citation>
    <scope>NUCLEOTIDE SEQUENCE</scope>
    <source>
        <strain evidence="12">SD-g</strain>
    </source>
</reference>
<dbReference type="InterPro" id="IPR026891">
    <property type="entry name" value="Fn3-like"/>
</dbReference>
<dbReference type="FunFam" id="2.60.40.10:FF:000495">
    <property type="entry name" value="Periplasmic beta-glucosidase"/>
    <property type="match status" value="1"/>
</dbReference>
<dbReference type="SUPFAM" id="SSF51445">
    <property type="entry name" value="(Trans)glycosidases"/>
    <property type="match status" value="1"/>
</dbReference>
<dbReference type="GO" id="GO:0009251">
    <property type="term" value="P:glucan catabolic process"/>
    <property type="evidence" value="ECO:0007669"/>
    <property type="project" value="TreeGrafter"/>
</dbReference>
<dbReference type="PANTHER" id="PTHR30620">
    <property type="entry name" value="PERIPLASMIC BETA-GLUCOSIDASE-RELATED"/>
    <property type="match status" value="1"/>
</dbReference>
<comment type="catalytic activity">
    <reaction evidence="1">
        <text>Hydrolysis of terminal, non-reducing beta-D-glucosyl residues with release of beta-D-glucose.</text>
        <dbReference type="EC" id="3.2.1.21"/>
    </reaction>
</comment>
<dbReference type="InterPro" id="IPR051915">
    <property type="entry name" value="Cellulose_Degrad_GH3"/>
</dbReference>
<dbReference type="GO" id="GO:0008422">
    <property type="term" value="F:beta-glucosidase activity"/>
    <property type="evidence" value="ECO:0007669"/>
    <property type="project" value="UniProtKB-EC"/>
</dbReference>